<evidence type="ECO:0000313" key="13">
    <source>
        <dbReference type="Proteomes" id="UP001370490"/>
    </source>
</evidence>
<protein>
    <recommendedName>
        <fullName evidence="1">non-specific serine/threonine protein kinase</fullName>
        <ecNumber evidence="1">2.7.11.1</ecNumber>
    </recommendedName>
</protein>
<keyword evidence="13" id="KW-1185">Reference proteome</keyword>
<feature type="region of interest" description="Disordered" evidence="7">
    <location>
        <begin position="751"/>
        <end position="790"/>
    </location>
</feature>
<keyword evidence="8" id="KW-0812">Transmembrane</keyword>
<feature type="compositionally biased region" description="Basic and acidic residues" evidence="7">
    <location>
        <begin position="341"/>
        <end position="358"/>
    </location>
</feature>
<dbReference type="PANTHER" id="PTHR13954">
    <property type="entry name" value="IRE1-RELATED"/>
    <property type="match status" value="1"/>
</dbReference>
<dbReference type="SUPFAM" id="SSF56112">
    <property type="entry name" value="Protein kinase-like (PK-like)"/>
    <property type="match status" value="1"/>
</dbReference>
<dbReference type="InterPro" id="IPR010513">
    <property type="entry name" value="KEN_dom"/>
</dbReference>
<dbReference type="SMART" id="SM00220">
    <property type="entry name" value="S_TKc"/>
    <property type="match status" value="1"/>
</dbReference>
<dbReference type="EMBL" id="JBAMMX010000005">
    <property type="protein sequence ID" value="KAK6939196.1"/>
    <property type="molecule type" value="Genomic_DNA"/>
</dbReference>
<keyword evidence="3" id="KW-0808">Transferase</keyword>
<dbReference type="GO" id="GO:1990604">
    <property type="term" value="C:IRE1-TRAF2-ASK1 complex"/>
    <property type="evidence" value="ECO:0007669"/>
    <property type="project" value="TreeGrafter"/>
</dbReference>
<dbReference type="InterPro" id="IPR045133">
    <property type="entry name" value="IRE1/2-like"/>
</dbReference>
<dbReference type="Proteomes" id="UP001370490">
    <property type="component" value="Unassembled WGS sequence"/>
</dbReference>
<dbReference type="AlphaFoldDB" id="A0AAN8ZII4"/>
<dbReference type="GO" id="GO:0051082">
    <property type="term" value="F:unfolded protein binding"/>
    <property type="evidence" value="ECO:0007669"/>
    <property type="project" value="TreeGrafter"/>
</dbReference>
<feature type="signal peptide" evidence="9">
    <location>
        <begin position="1"/>
        <end position="21"/>
    </location>
</feature>
<comment type="caution">
    <text evidence="12">The sequence shown here is derived from an EMBL/GenBank/DDBJ whole genome shotgun (WGS) entry which is preliminary data.</text>
</comment>
<accession>A0AAN8ZII4</accession>
<organism evidence="12 13">
    <name type="scientific">Dillenia turbinata</name>
    <dbReference type="NCBI Taxonomy" id="194707"/>
    <lineage>
        <taxon>Eukaryota</taxon>
        <taxon>Viridiplantae</taxon>
        <taxon>Streptophyta</taxon>
        <taxon>Embryophyta</taxon>
        <taxon>Tracheophyta</taxon>
        <taxon>Spermatophyta</taxon>
        <taxon>Magnoliopsida</taxon>
        <taxon>eudicotyledons</taxon>
        <taxon>Gunneridae</taxon>
        <taxon>Pentapetalae</taxon>
        <taxon>Dilleniales</taxon>
        <taxon>Dilleniaceae</taxon>
        <taxon>Dillenia</taxon>
    </lineage>
</organism>
<evidence type="ECO:0000313" key="12">
    <source>
        <dbReference type="EMBL" id="KAK6939196.1"/>
    </source>
</evidence>
<dbReference type="Gene3D" id="1.10.510.10">
    <property type="entry name" value="Transferase(Phosphotransferase) domain 1"/>
    <property type="match status" value="1"/>
</dbReference>
<evidence type="ECO:0000256" key="9">
    <source>
        <dbReference type="SAM" id="SignalP"/>
    </source>
</evidence>
<dbReference type="EC" id="2.7.11.1" evidence="1"/>
<dbReference type="InterPro" id="IPR000719">
    <property type="entry name" value="Prot_kinase_dom"/>
</dbReference>
<feature type="region of interest" description="Disordered" evidence="7">
    <location>
        <begin position="323"/>
        <end position="369"/>
    </location>
</feature>
<evidence type="ECO:0000256" key="5">
    <source>
        <dbReference type="ARBA" id="ARBA00022777"/>
    </source>
</evidence>
<dbReference type="FunFam" id="3.30.200.20:FF:000077">
    <property type="entry name" value="Putative Serine/threonine-protein kinase/endoribonuclease IRE1"/>
    <property type="match status" value="1"/>
</dbReference>
<dbReference type="Pfam" id="PF00069">
    <property type="entry name" value="Pkinase"/>
    <property type="match status" value="1"/>
</dbReference>
<dbReference type="InterPro" id="IPR011009">
    <property type="entry name" value="Kinase-like_dom_sf"/>
</dbReference>
<evidence type="ECO:0000256" key="8">
    <source>
        <dbReference type="SAM" id="Phobius"/>
    </source>
</evidence>
<dbReference type="Gene3D" id="1.20.1440.180">
    <property type="entry name" value="KEN domain"/>
    <property type="match status" value="1"/>
</dbReference>
<keyword evidence="8" id="KW-0472">Membrane</keyword>
<evidence type="ECO:0000256" key="4">
    <source>
        <dbReference type="ARBA" id="ARBA00022741"/>
    </source>
</evidence>
<keyword evidence="4" id="KW-0547">Nucleotide-binding</keyword>
<gene>
    <name evidence="12" type="ORF">RJ641_028727</name>
</gene>
<evidence type="ECO:0000259" key="10">
    <source>
        <dbReference type="PROSITE" id="PS50011"/>
    </source>
</evidence>
<keyword evidence="9" id="KW-0732">Signal</keyword>
<reference evidence="12 13" key="1">
    <citation type="submission" date="2023-12" db="EMBL/GenBank/DDBJ databases">
        <title>A high-quality genome assembly for Dillenia turbinata (Dilleniales).</title>
        <authorList>
            <person name="Chanderbali A."/>
        </authorList>
    </citation>
    <scope>NUCLEOTIDE SEQUENCE [LARGE SCALE GENOMIC DNA]</scope>
    <source>
        <strain evidence="12">LSX21</strain>
        <tissue evidence="12">Leaf</tissue>
    </source>
</reference>
<feature type="compositionally biased region" description="Basic residues" evidence="7">
    <location>
        <begin position="328"/>
        <end position="337"/>
    </location>
</feature>
<proteinExistence type="predicted"/>
<evidence type="ECO:0000256" key="1">
    <source>
        <dbReference type="ARBA" id="ARBA00012513"/>
    </source>
</evidence>
<keyword evidence="6" id="KW-0067">ATP-binding</keyword>
<dbReference type="GO" id="GO:0006397">
    <property type="term" value="P:mRNA processing"/>
    <property type="evidence" value="ECO:0007669"/>
    <property type="project" value="InterPro"/>
</dbReference>
<feature type="chain" id="PRO_5043021983" description="non-specific serine/threonine protein kinase" evidence="9">
    <location>
        <begin position="22"/>
        <end position="790"/>
    </location>
</feature>
<dbReference type="Gene3D" id="3.30.200.20">
    <property type="entry name" value="Phosphorylase Kinase, domain 1"/>
    <property type="match status" value="1"/>
</dbReference>
<sequence length="790" mass="87574">MGRRRPCWVFLICVISSLVGGLSEISPHVSFPDRGLVEFDGTHSSPETKSVLSPSPQKVEQNIEHYVSRTPYISEDGGVTLGLKKTTAFLVNARTGKILHTFTLSDSSAELKVQDTGEKPRLLGTTSEDLTAGKQLLYITRTDYALKSFYPNSKKVAWSLTAAEIEAVFQCKGIENSVFKSDSKHEDSFEKPLSCWTRTIVHRTRGHNALDSLSGSDMLPKALPAGFMLSLPASNDHSHFEPIYRLPGSNRKETDTNILYLPSSAHQPEDWSIHGRNAGVAGIYLTVVVGLLLLVIAGFVFRHHPLKFREFISFNKEAENLKRQTAVSKRKRARKSGISKNRSDVDAKEKDVSHEFKDQSSSLDPHGRSDDNLTFPNLVDGSVVGRRIGKLNVHNKLIATGSNGTIVLEGIYDGRPVAVKRLVQTHHEVALKEIQNLIASDQHPNIIRWYGVEHDADFIYLSLERCTCSLNDLIFLCADTSLSSMANKDVGSDLMDENQLQLDSLMEIKGDLELWKANGFPSLQLLKLMRDLVCGLAHLHELGIIHRDLKPQNVLIVKERSLCAKLSDMGISKRLSGDNASLTQHATGCGSSGWQAPEQLLNGRQTRAIDLFSLGCVLYFCITGGRHPFGDRFERDMNIVNNQKDLYLVEDIPEAVELLSSLLNPNPDMRPTALDVLCHPFFWDAEMRLSFLRDVSDRIELEDRESESDLLKALENTAAKALSGMWDKKMETAFVNNIGRNKGLSKTEFVSSSCEGAEKPERGPGPISSGITGKGKDSLLIGANPTRCTR</sequence>
<dbReference type="InterPro" id="IPR038357">
    <property type="entry name" value="KEN_sf"/>
</dbReference>
<dbReference type="PANTHER" id="PTHR13954:SF27">
    <property type="entry name" value="SERINE_THREONINE-PROTEIN KINASE_ENDORIBONUCLEASE IRE1B"/>
    <property type="match status" value="1"/>
</dbReference>
<dbReference type="PROSITE" id="PS51392">
    <property type="entry name" value="KEN"/>
    <property type="match status" value="1"/>
</dbReference>
<keyword evidence="5" id="KW-0418">Kinase</keyword>
<dbReference type="PROSITE" id="PS00108">
    <property type="entry name" value="PROTEIN_KINASE_ST"/>
    <property type="match status" value="1"/>
</dbReference>
<dbReference type="GO" id="GO:0036498">
    <property type="term" value="P:IRE1-mediated unfolded protein response"/>
    <property type="evidence" value="ECO:0007669"/>
    <property type="project" value="TreeGrafter"/>
</dbReference>
<dbReference type="GO" id="GO:0005524">
    <property type="term" value="F:ATP binding"/>
    <property type="evidence" value="ECO:0007669"/>
    <property type="project" value="UniProtKB-KW"/>
</dbReference>
<evidence type="ECO:0000256" key="6">
    <source>
        <dbReference type="ARBA" id="ARBA00022840"/>
    </source>
</evidence>
<dbReference type="GO" id="GO:0004674">
    <property type="term" value="F:protein serine/threonine kinase activity"/>
    <property type="evidence" value="ECO:0007669"/>
    <property type="project" value="UniProtKB-KW"/>
</dbReference>
<dbReference type="InterPro" id="IPR008271">
    <property type="entry name" value="Ser/Thr_kinase_AS"/>
</dbReference>
<evidence type="ECO:0000256" key="3">
    <source>
        <dbReference type="ARBA" id="ARBA00022679"/>
    </source>
</evidence>
<feature type="domain" description="KEN" evidence="11">
    <location>
        <begin position="685"/>
        <end position="790"/>
    </location>
</feature>
<dbReference type="PROSITE" id="PS50011">
    <property type="entry name" value="PROTEIN_KINASE_DOM"/>
    <property type="match status" value="1"/>
</dbReference>
<name>A0AAN8ZII4_9MAGN</name>
<dbReference type="GO" id="GO:0004521">
    <property type="term" value="F:RNA endonuclease activity"/>
    <property type="evidence" value="ECO:0007669"/>
    <property type="project" value="InterPro"/>
</dbReference>
<keyword evidence="8" id="KW-1133">Transmembrane helix</keyword>
<keyword evidence="2" id="KW-0723">Serine/threonine-protein kinase</keyword>
<feature type="domain" description="Protein kinase" evidence="10">
    <location>
        <begin position="392"/>
        <end position="682"/>
    </location>
</feature>
<dbReference type="FunFam" id="1.10.510.10:FF:000463">
    <property type="entry name" value="Serine/threonine-protein kinase/endoribonuclease IRE1a"/>
    <property type="match status" value="1"/>
</dbReference>
<dbReference type="Pfam" id="PF06479">
    <property type="entry name" value="Ribonuc_2-5A"/>
    <property type="match status" value="1"/>
</dbReference>
<evidence type="ECO:0000256" key="2">
    <source>
        <dbReference type="ARBA" id="ARBA00022527"/>
    </source>
</evidence>
<evidence type="ECO:0000259" key="11">
    <source>
        <dbReference type="PROSITE" id="PS51392"/>
    </source>
</evidence>
<evidence type="ECO:0000256" key="7">
    <source>
        <dbReference type="SAM" id="MobiDB-lite"/>
    </source>
</evidence>
<feature type="transmembrane region" description="Helical" evidence="8">
    <location>
        <begin position="281"/>
        <end position="301"/>
    </location>
</feature>